<accession>A0ABT9MV57</accession>
<dbReference type="InterPro" id="IPR036390">
    <property type="entry name" value="WH_DNA-bd_sf"/>
</dbReference>
<dbReference type="Pfam" id="PF12802">
    <property type="entry name" value="MarR_2"/>
    <property type="match status" value="1"/>
</dbReference>
<sequence>MEPGRADALRRLEGELGVLSRRLKCVFDAQARVVHPGLQPNAYLVLIWIGEHGPARPSAIVDEFALDKGAVSRLLTHLDDLGLITRVPDPTDRRATLISATAAAVERMTTATESVRRHRGDRLTDWSDTRLADFVAALTHYNHTLGRTPGE</sequence>
<dbReference type="RefSeq" id="WP_306830270.1">
    <property type="nucleotide sequence ID" value="NZ_JAUSRA010000001.1"/>
</dbReference>
<dbReference type="GO" id="GO:0003677">
    <property type="term" value="F:DNA binding"/>
    <property type="evidence" value="ECO:0007669"/>
    <property type="project" value="UniProtKB-KW"/>
</dbReference>
<gene>
    <name evidence="2" type="ORF">J2S43_003413</name>
</gene>
<dbReference type="Proteomes" id="UP001240984">
    <property type="component" value="Unassembled WGS sequence"/>
</dbReference>
<dbReference type="InterPro" id="IPR036388">
    <property type="entry name" value="WH-like_DNA-bd_sf"/>
</dbReference>
<feature type="domain" description="HTH marR-type" evidence="1">
    <location>
        <begin position="9"/>
        <end position="143"/>
    </location>
</feature>
<evidence type="ECO:0000313" key="2">
    <source>
        <dbReference type="EMBL" id="MDP9794901.1"/>
    </source>
</evidence>
<dbReference type="PANTHER" id="PTHR33164:SF57">
    <property type="entry name" value="MARR-FAMILY TRANSCRIPTIONAL REGULATOR"/>
    <property type="match status" value="1"/>
</dbReference>
<dbReference type="Gene3D" id="1.10.10.10">
    <property type="entry name" value="Winged helix-like DNA-binding domain superfamily/Winged helix DNA-binding domain"/>
    <property type="match status" value="1"/>
</dbReference>
<comment type="caution">
    <text evidence="2">The sequence shown here is derived from an EMBL/GenBank/DDBJ whole genome shotgun (WGS) entry which is preliminary data.</text>
</comment>
<reference evidence="2 3" key="1">
    <citation type="submission" date="2023-07" db="EMBL/GenBank/DDBJ databases">
        <title>Sequencing the genomes of 1000 actinobacteria strains.</title>
        <authorList>
            <person name="Klenk H.-P."/>
        </authorList>
    </citation>
    <scope>NUCLEOTIDE SEQUENCE [LARGE SCALE GENOMIC DNA]</scope>
    <source>
        <strain evidence="2 3">DSM 44710</strain>
    </source>
</reference>
<dbReference type="EMBL" id="JAUSRA010000001">
    <property type="protein sequence ID" value="MDP9794901.1"/>
    <property type="molecule type" value="Genomic_DNA"/>
</dbReference>
<evidence type="ECO:0000259" key="1">
    <source>
        <dbReference type="PROSITE" id="PS50995"/>
    </source>
</evidence>
<protein>
    <submittedName>
        <fullName evidence="2">DNA-binding MarR family transcriptional regulator</fullName>
    </submittedName>
</protein>
<keyword evidence="2" id="KW-0238">DNA-binding</keyword>
<proteinExistence type="predicted"/>
<dbReference type="PROSITE" id="PS50995">
    <property type="entry name" value="HTH_MARR_2"/>
    <property type="match status" value="1"/>
</dbReference>
<evidence type="ECO:0000313" key="3">
    <source>
        <dbReference type="Proteomes" id="UP001240984"/>
    </source>
</evidence>
<dbReference type="InterPro" id="IPR039422">
    <property type="entry name" value="MarR/SlyA-like"/>
</dbReference>
<dbReference type="InterPro" id="IPR000835">
    <property type="entry name" value="HTH_MarR-typ"/>
</dbReference>
<name>A0ABT9MV57_9ACTN</name>
<dbReference type="PANTHER" id="PTHR33164">
    <property type="entry name" value="TRANSCRIPTIONAL REGULATOR, MARR FAMILY"/>
    <property type="match status" value="1"/>
</dbReference>
<dbReference type="SMART" id="SM00347">
    <property type="entry name" value="HTH_MARR"/>
    <property type="match status" value="1"/>
</dbReference>
<organism evidence="2 3">
    <name type="scientific">Catenuloplanes nepalensis</name>
    <dbReference type="NCBI Taxonomy" id="587533"/>
    <lineage>
        <taxon>Bacteria</taxon>
        <taxon>Bacillati</taxon>
        <taxon>Actinomycetota</taxon>
        <taxon>Actinomycetes</taxon>
        <taxon>Micromonosporales</taxon>
        <taxon>Micromonosporaceae</taxon>
        <taxon>Catenuloplanes</taxon>
    </lineage>
</organism>
<keyword evidence="3" id="KW-1185">Reference proteome</keyword>
<dbReference type="SUPFAM" id="SSF46785">
    <property type="entry name" value="Winged helix' DNA-binding domain"/>
    <property type="match status" value="1"/>
</dbReference>